<dbReference type="InterPro" id="IPR041492">
    <property type="entry name" value="HAD_2"/>
</dbReference>
<comment type="caution">
    <text evidence="1">The sequence shown here is derived from an EMBL/GenBank/DDBJ whole genome shotgun (WGS) entry which is preliminary data.</text>
</comment>
<dbReference type="InterPro" id="IPR023198">
    <property type="entry name" value="PGP-like_dom2"/>
</dbReference>
<gene>
    <name evidence="1" type="ORF">Smic_78820</name>
</gene>
<dbReference type="PANTHER" id="PTHR43434:SF1">
    <property type="entry name" value="PHOSPHOGLYCOLATE PHOSPHATASE"/>
    <property type="match status" value="1"/>
</dbReference>
<reference evidence="1 2" key="1">
    <citation type="submission" date="2020-05" db="EMBL/GenBank/DDBJ databases">
        <title>Whole genome shotgun sequence of Streptomyces microflavus NBRC 13062.</title>
        <authorList>
            <person name="Komaki H."/>
            <person name="Tamura T."/>
        </authorList>
    </citation>
    <scope>NUCLEOTIDE SEQUENCE [LARGE SCALE GENOMIC DNA]</scope>
    <source>
        <strain evidence="1 2">NBRC 13062</strain>
    </source>
</reference>
<evidence type="ECO:0000313" key="1">
    <source>
        <dbReference type="EMBL" id="GFN09326.1"/>
    </source>
</evidence>
<dbReference type="Proteomes" id="UP000498740">
    <property type="component" value="Unassembled WGS sequence"/>
</dbReference>
<dbReference type="Gene3D" id="1.10.150.240">
    <property type="entry name" value="Putative phosphatase, domain 2"/>
    <property type="match status" value="1"/>
</dbReference>
<name>A0A7J0D3J7_STRMI</name>
<dbReference type="InterPro" id="IPR023214">
    <property type="entry name" value="HAD_sf"/>
</dbReference>
<dbReference type="GO" id="GO:0006281">
    <property type="term" value="P:DNA repair"/>
    <property type="evidence" value="ECO:0007669"/>
    <property type="project" value="TreeGrafter"/>
</dbReference>
<accession>A0A7J0D3J7</accession>
<dbReference type="PANTHER" id="PTHR43434">
    <property type="entry name" value="PHOSPHOGLYCOLATE PHOSPHATASE"/>
    <property type="match status" value="1"/>
</dbReference>
<dbReference type="Pfam" id="PF13419">
    <property type="entry name" value="HAD_2"/>
    <property type="match status" value="1"/>
</dbReference>
<dbReference type="GO" id="GO:0008967">
    <property type="term" value="F:phosphoglycolate phosphatase activity"/>
    <property type="evidence" value="ECO:0007669"/>
    <property type="project" value="TreeGrafter"/>
</dbReference>
<protein>
    <submittedName>
        <fullName evidence="1">Haloacid dehalogenase</fullName>
    </submittedName>
</protein>
<organism evidence="1 2">
    <name type="scientific">Streptomyces microflavus</name>
    <name type="common">Streptomyces lipmanii</name>
    <dbReference type="NCBI Taxonomy" id="1919"/>
    <lineage>
        <taxon>Bacteria</taxon>
        <taxon>Bacillati</taxon>
        <taxon>Actinomycetota</taxon>
        <taxon>Actinomycetes</taxon>
        <taxon>Kitasatosporales</taxon>
        <taxon>Streptomycetaceae</taxon>
        <taxon>Streptomyces</taxon>
    </lineage>
</organism>
<dbReference type="EMBL" id="BLWD01000002">
    <property type="protein sequence ID" value="GFN09326.1"/>
    <property type="molecule type" value="Genomic_DNA"/>
</dbReference>
<dbReference type="SUPFAM" id="SSF56784">
    <property type="entry name" value="HAD-like"/>
    <property type="match status" value="1"/>
</dbReference>
<dbReference type="AlphaFoldDB" id="A0A7J0D3J7"/>
<dbReference type="InterPro" id="IPR036412">
    <property type="entry name" value="HAD-like_sf"/>
</dbReference>
<dbReference type="Gene3D" id="3.40.50.1000">
    <property type="entry name" value="HAD superfamily/HAD-like"/>
    <property type="match status" value="1"/>
</dbReference>
<evidence type="ECO:0000313" key="2">
    <source>
        <dbReference type="Proteomes" id="UP000498740"/>
    </source>
</evidence>
<sequence>MKLVLWDIDHTLIATRGVGRKLFGKAFEEVTGTVMREQAIVDGMTEPVIFRETADLHGIRSDRAMFEDFARRSANLHRLHAHELSERGHALPGAATALAALAEMEGVVQSVVTGNIRPVAEIKLQVFGLDTHIRFPYGGYGEDHDDRAELVRTAITRTRHATTTPFTEADVLLIGDTPADIAAGRTAGVRVLGVATGRTTTPELDKAGATVTITGLEDLRPCALCSADEGRIEQKPSESHGR</sequence>
<proteinExistence type="predicted"/>
<dbReference type="InterPro" id="IPR050155">
    <property type="entry name" value="HAD-like_hydrolase_sf"/>
</dbReference>